<dbReference type="EMBL" id="PYWC01000122">
    <property type="protein sequence ID" value="PWW72028.1"/>
    <property type="molecule type" value="Genomic_DNA"/>
</dbReference>
<evidence type="ECO:0000313" key="1">
    <source>
        <dbReference type="EMBL" id="PWW72028.1"/>
    </source>
</evidence>
<accession>A0A317SD05</accession>
<proteinExistence type="predicted"/>
<keyword evidence="2" id="KW-1185">Reference proteome</keyword>
<organism evidence="1 2">
    <name type="scientific">Tuber magnatum</name>
    <name type="common">white Piedmont truffle</name>
    <dbReference type="NCBI Taxonomy" id="42249"/>
    <lineage>
        <taxon>Eukaryota</taxon>
        <taxon>Fungi</taxon>
        <taxon>Dikarya</taxon>
        <taxon>Ascomycota</taxon>
        <taxon>Pezizomycotina</taxon>
        <taxon>Pezizomycetes</taxon>
        <taxon>Pezizales</taxon>
        <taxon>Tuberaceae</taxon>
        <taxon>Tuber</taxon>
    </lineage>
</organism>
<dbReference type="AlphaFoldDB" id="A0A317SD05"/>
<gene>
    <name evidence="1" type="ORF">C7212DRAFT_339126</name>
</gene>
<sequence>MGIDRHVPSIPVASDRILVLHRALKALATQCLVVYGGGLVGTMHVSARAQVVFFISDLLGSRGLMMLINDASIESPTNHRT</sequence>
<protein>
    <submittedName>
        <fullName evidence="1">Uncharacterized protein</fullName>
    </submittedName>
</protein>
<evidence type="ECO:0000313" key="2">
    <source>
        <dbReference type="Proteomes" id="UP000246991"/>
    </source>
</evidence>
<reference evidence="1 2" key="1">
    <citation type="submission" date="2018-03" db="EMBL/GenBank/DDBJ databases">
        <title>Genomes of Pezizomycetes fungi and the evolution of truffles.</title>
        <authorList>
            <person name="Murat C."/>
            <person name="Payen T."/>
            <person name="Noel B."/>
            <person name="Kuo A."/>
            <person name="Martin F.M."/>
        </authorList>
    </citation>
    <scope>NUCLEOTIDE SEQUENCE [LARGE SCALE GENOMIC DNA]</scope>
    <source>
        <strain evidence="1">091103-1</strain>
    </source>
</reference>
<comment type="caution">
    <text evidence="1">The sequence shown here is derived from an EMBL/GenBank/DDBJ whole genome shotgun (WGS) entry which is preliminary data.</text>
</comment>
<name>A0A317SD05_9PEZI</name>
<dbReference type="Proteomes" id="UP000246991">
    <property type="component" value="Unassembled WGS sequence"/>
</dbReference>